<protein>
    <submittedName>
        <fullName evidence="1">Uncharacterized protein</fullName>
    </submittedName>
</protein>
<name>A0ABU4SGC6_9GAMM</name>
<sequence length="93" mass="10469">MHYLGIKIVINNVNKKLMSLCGRSCWLSIIYSGLPLDIPLSTSLASVKRKTRLILPASLEAVFLSSIIKEFCQRTDRHGENEQRNEQGIQVAL</sequence>
<accession>A0ABU4SGC6</accession>
<gene>
    <name evidence="1" type="ORF">FE394_00460</name>
</gene>
<evidence type="ECO:0000313" key="1">
    <source>
        <dbReference type="EMBL" id="MDX7997705.1"/>
    </source>
</evidence>
<reference evidence="2" key="1">
    <citation type="journal article" date="2024" name="Toxins">
        <title>Genome Sequence Analysis of Native Xenorhabdus Strains Isolated from Entomopathogenic Nematodes in Argentina.</title>
        <authorList>
            <person name="Palma L."/>
            <person name="Frizzo L."/>
            <person name="Kaiser S."/>
            <person name="Berry C."/>
            <person name="Caballero P."/>
            <person name="Bode H.B."/>
            <person name="Del Valle E.E."/>
        </authorList>
    </citation>
    <scope>NUCLEOTIDE SEQUENCE [LARGE SCALE GENOMIC DNA]</scope>
    <source>
        <strain evidence="2">Reich</strain>
    </source>
</reference>
<organism evidence="1 2">
    <name type="scientific">Xenorhabdus littoralis</name>
    <dbReference type="NCBI Taxonomy" id="2582835"/>
    <lineage>
        <taxon>Bacteria</taxon>
        <taxon>Pseudomonadati</taxon>
        <taxon>Pseudomonadota</taxon>
        <taxon>Gammaproteobacteria</taxon>
        <taxon>Enterobacterales</taxon>
        <taxon>Morganellaceae</taxon>
        <taxon>Xenorhabdus</taxon>
    </lineage>
</organism>
<keyword evidence="2" id="KW-1185">Reference proteome</keyword>
<dbReference type="RefSeq" id="WP_319924439.1">
    <property type="nucleotide sequence ID" value="NZ_VCDP01000002.1"/>
</dbReference>
<proteinExistence type="predicted"/>
<evidence type="ECO:0000313" key="2">
    <source>
        <dbReference type="Proteomes" id="UP001271640"/>
    </source>
</evidence>
<comment type="caution">
    <text evidence="1">The sequence shown here is derived from an EMBL/GenBank/DDBJ whole genome shotgun (WGS) entry which is preliminary data.</text>
</comment>
<dbReference type="EMBL" id="VCDP01000002">
    <property type="protein sequence ID" value="MDX7997705.1"/>
    <property type="molecule type" value="Genomic_DNA"/>
</dbReference>
<dbReference type="Proteomes" id="UP001271640">
    <property type="component" value="Unassembled WGS sequence"/>
</dbReference>